<dbReference type="STRING" id="187868.SAMN05192589_102167"/>
<evidence type="ECO:0000313" key="2">
    <source>
        <dbReference type="EMBL" id="SDC42554.1"/>
    </source>
</evidence>
<proteinExistence type="predicted"/>
<gene>
    <name evidence="2" type="ORF">SAMN05192589_102167</name>
</gene>
<evidence type="ECO:0000256" key="1">
    <source>
        <dbReference type="SAM" id="Phobius"/>
    </source>
</evidence>
<sequence>MALPDTPRDGLVAFLPHRLNRQPVVVRGLTADELWICAGLSAAAGLIAGLPLAWLTRSVAMVPTLIVAGIAAGVFIGGGLLRRQKRGRPDTWLYRQMQWQLALRHPHWAARFGGRGLVTRTGGWTTRRASRIRRTRPRGRTP</sequence>
<dbReference type="NCBIfam" id="TIGR03750">
    <property type="entry name" value="conj_TIGR03750"/>
    <property type="match status" value="1"/>
</dbReference>
<dbReference type="OrthoDB" id="8907898at2"/>
<keyword evidence="3" id="KW-1185">Reference proteome</keyword>
<dbReference type="AlphaFoldDB" id="A0A1G6LH71"/>
<evidence type="ECO:0000313" key="3">
    <source>
        <dbReference type="Proteomes" id="UP000198781"/>
    </source>
</evidence>
<protein>
    <submittedName>
        <fullName evidence="2">Conjugative transfer region protein, TIGR03750 family</fullName>
    </submittedName>
</protein>
<feature type="transmembrane region" description="Helical" evidence="1">
    <location>
        <begin position="34"/>
        <end position="54"/>
    </location>
</feature>
<accession>A0A1G6LH71</accession>
<name>A0A1G6LH71_9BURK</name>
<dbReference type="RefSeq" id="WP_092740398.1">
    <property type="nucleotide sequence ID" value="NZ_FMZC01000002.1"/>
</dbReference>
<dbReference type="Pfam" id="PF11990">
    <property type="entry name" value="DUF3487"/>
    <property type="match status" value="1"/>
</dbReference>
<keyword evidence="1" id="KW-0472">Membrane</keyword>
<dbReference type="Proteomes" id="UP000198781">
    <property type="component" value="Unassembled WGS sequence"/>
</dbReference>
<reference evidence="2 3" key="1">
    <citation type="submission" date="2016-10" db="EMBL/GenBank/DDBJ databases">
        <authorList>
            <person name="de Groot N.N."/>
        </authorList>
    </citation>
    <scope>NUCLEOTIDE SEQUENCE [LARGE SCALE GENOMIC DNA]</scope>
    <source>
        <strain evidence="2 3">DSM 16619</strain>
    </source>
</reference>
<organism evidence="2 3">
    <name type="scientific">Paracidovorax valerianellae</name>
    <dbReference type="NCBI Taxonomy" id="187868"/>
    <lineage>
        <taxon>Bacteria</taxon>
        <taxon>Pseudomonadati</taxon>
        <taxon>Pseudomonadota</taxon>
        <taxon>Betaproteobacteria</taxon>
        <taxon>Burkholderiales</taxon>
        <taxon>Comamonadaceae</taxon>
        <taxon>Paracidovorax</taxon>
    </lineage>
</organism>
<dbReference type="EMBL" id="FMZC01000002">
    <property type="protein sequence ID" value="SDC42554.1"/>
    <property type="molecule type" value="Genomic_DNA"/>
</dbReference>
<dbReference type="InterPro" id="IPR021877">
    <property type="entry name" value="DUF3487"/>
</dbReference>
<keyword evidence="1" id="KW-0812">Transmembrane</keyword>
<keyword evidence="1" id="KW-1133">Transmembrane helix</keyword>
<feature type="transmembrane region" description="Helical" evidence="1">
    <location>
        <begin position="60"/>
        <end position="81"/>
    </location>
</feature>